<dbReference type="SUPFAM" id="SSF117839">
    <property type="entry name" value="WWE domain"/>
    <property type="match status" value="1"/>
</dbReference>
<protein>
    <recommendedName>
        <fullName evidence="11">Poly [ADP-ribose] polymerase 14</fullName>
    </recommendedName>
</protein>
<feature type="domain" description="Macro" evidence="8">
    <location>
        <begin position="970"/>
        <end position="1144"/>
    </location>
</feature>
<evidence type="ECO:0000256" key="4">
    <source>
        <dbReference type="ARBA" id="ARBA00023027"/>
    </source>
</evidence>
<feature type="domain" description="Macro" evidence="8">
    <location>
        <begin position="588"/>
        <end position="762"/>
    </location>
</feature>
<dbReference type="Gene3D" id="3.40.220.10">
    <property type="entry name" value="Leucine Aminopeptidase, subunit E, domain 1"/>
    <property type="match status" value="4"/>
</dbReference>
<dbReference type="GO" id="GO:0016757">
    <property type="term" value="F:glycosyltransferase activity"/>
    <property type="evidence" value="ECO:0007669"/>
    <property type="project" value="UniProtKB-KW"/>
</dbReference>
<dbReference type="InterPro" id="IPR037197">
    <property type="entry name" value="WWE_dom_sf"/>
</dbReference>
<dbReference type="GO" id="GO:0005737">
    <property type="term" value="C:cytoplasm"/>
    <property type="evidence" value="ECO:0007669"/>
    <property type="project" value="TreeGrafter"/>
</dbReference>
<dbReference type="Gene3D" id="3.30.720.50">
    <property type="match status" value="1"/>
</dbReference>
<feature type="domain" description="WWE" evidence="7">
    <location>
        <begin position="1270"/>
        <end position="1345"/>
    </location>
</feature>
<keyword evidence="5" id="KW-0539">Nucleus</keyword>
<dbReference type="InterPro" id="IPR052056">
    <property type="entry name" value="Mono-ARTD/PARP"/>
</dbReference>
<dbReference type="GO" id="GO:0003714">
    <property type="term" value="F:transcription corepressor activity"/>
    <property type="evidence" value="ECO:0007669"/>
    <property type="project" value="TreeGrafter"/>
</dbReference>
<dbReference type="InterPro" id="IPR002589">
    <property type="entry name" value="Macro_dom"/>
</dbReference>
<dbReference type="SMART" id="SM00506">
    <property type="entry name" value="A1pp"/>
    <property type="match status" value="4"/>
</dbReference>
<dbReference type="InterPro" id="IPR004170">
    <property type="entry name" value="WWE_dom"/>
</dbReference>
<dbReference type="InterPro" id="IPR043472">
    <property type="entry name" value="Macro_dom-like"/>
</dbReference>
<keyword evidence="4" id="KW-0520">NAD</keyword>
<dbReference type="PANTHER" id="PTHR14453:SF101">
    <property type="entry name" value="POLY [ADP-RIBOSE] POLYMERASE"/>
    <property type="match status" value="1"/>
</dbReference>
<keyword evidence="10" id="KW-1185">Reference proteome</keyword>
<evidence type="ECO:0000256" key="6">
    <source>
        <dbReference type="SAM" id="MobiDB-lite"/>
    </source>
</evidence>
<sequence length="1354" mass="149260">MDVDKTSLTALQIGPTWETKTVRKVQTFLSKYHTAELNVQKDVWQRVKSICTSLSTGDAVVFFREFSSKIMVAGVKEEVIVLSEKIKRLLDITAVEMEIQRNTIDVIIQLDCGEKCELLKERVQSKLGQVALSHDENQHKFHLRGLKDQVTSVEMLIEQVNENIILHHLKLSSHLIHFLQSLDLHKLERVHFSSNHIPAKFSKQKDLVRIFVEKDNLTRAEDKIREILREDLIQLSPNQTDENWTKFLMKLQGEVESRQNPHNIRIAQTDVQLTLCGFSDVVAEVASKVSGYLEHKKPITEEVPLKSVREVEFVDSCVNLSECPEIKRLGATILACSTTACPCLKVTAAKDNVKEAVSVIKKQLLATVVERHEYRKAGEAKVLGKHEASVKAKAKEFQCNLYLSQEPVINPDPSQSFTHKISSFVTLAITRGDWYHQSANALICPMNGSLVFDNPVAKRILQFGGDQIAESLLPGDVLLCDAGQLNAKSLIFAVLPHKGQALDSRYLQSAIHNALLKAEEQCCTSILVPALACEIFGFSVRESWTSLREAILQDVHIVHSDRKTVEEYNAVIEELGFPDSSNVQSQRQQQGTRALINGVPIYLKKSDITKETADVIVNSNSIHLNLNTGVSGAILKAAGKSVVAECAKQAPLKAGGVVMTSGGDLKCRHISQMVGPEGSADITSSLGKVLSLCEDKMASTLAIPAIGTGKGAIGPKKSIEAILTALKKHLTELNSSCLKEITIVTFEQKILDTYPKYFSEWSKQTCPYGRMPENQVKIRSVRIELKKDITNETVRGIVNSTNREMTLKGGVSGAIFKAAGASVQQECQKHGPLQNDIPAVTSGGNLQCDVIIHVTGPHSASETRSRMKRVLERCEEKQITTISFPPVGTGGGGVKSVDAIHAMLKGFEDHLAQNSSTVIKLIYLVIDRDDVLQEFQKGLKAWTANTQSEREDSDYSVDEDSTSSDSEPDTTNPVEAIIGPVKVKVTCGDITKETVDAIVNSTTTSLDLNTGVSGAILKAAGRTVVNECKTKAPQPNDGVVLTKAGNLTDIRNIIHMVGQTNVKGITTSMFNVLKTCEENHIQSISFPALGTGAGNLAATQVAHAMTEALADFVKESPQHLKCVHIVIFQSKMLPDFQDAIKKLKKISSSACKTKVPPRTPASSKAPQRPPFCLAKQTASVSFPVMAVEIYGMSSANAAKVKIYLDDLVSEECISKDVYDQKTIVNLSQSNEVSVLVAGPDRWTVSGKKDDVFDAMLKINNLIQEARDREIRDGEVKRLRQTLCWEVVRGETWQPLDPSISYEVELSYHKKNKTFQYQENGQTYTVDFKEMMLMNDGKKESCRIKRTLLGDCDTD</sequence>
<dbReference type="Pfam" id="PF02825">
    <property type="entry name" value="WWE"/>
    <property type="match status" value="1"/>
</dbReference>
<name>A0A9W7TXB3_TRIRA</name>
<dbReference type="EMBL" id="JAFHDT010000010">
    <property type="protein sequence ID" value="KAI7804232.1"/>
    <property type="molecule type" value="Genomic_DNA"/>
</dbReference>
<evidence type="ECO:0000259" key="7">
    <source>
        <dbReference type="PROSITE" id="PS50918"/>
    </source>
</evidence>
<dbReference type="PROSITE" id="PS51154">
    <property type="entry name" value="MACRO"/>
    <property type="match status" value="4"/>
</dbReference>
<feature type="domain" description="Macro" evidence="8">
    <location>
        <begin position="414"/>
        <end position="576"/>
    </location>
</feature>
<evidence type="ECO:0000256" key="3">
    <source>
        <dbReference type="ARBA" id="ARBA00022679"/>
    </source>
</evidence>
<feature type="domain" description="Macro" evidence="8">
    <location>
        <begin position="769"/>
        <end position="943"/>
    </location>
</feature>
<feature type="region of interest" description="Disordered" evidence="6">
    <location>
        <begin position="946"/>
        <end position="975"/>
    </location>
</feature>
<organism evidence="9 10">
    <name type="scientific">Triplophysa rosa</name>
    <name type="common">Cave loach</name>
    <dbReference type="NCBI Taxonomy" id="992332"/>
    <lineage>
        <taxon>Eukaryota</taxon>
        <taxon>Metazoa</taxon>
        <taxon>Chordata</taxon>
        <taxon>Craniata</taxon>
        <taxon>Vertebrata</taxon>
        <taxon>Euteleostomi</taxon>
        <taxon>Actinopterygii</taxon>
        <taxon>Neopterygii</taxon>
        <taxon>Teleostei</taxon>
        <taxon>Ostariophysi</taxon>
        <taxon>Cypriniformes</taxon>
        <taxon>Nemacheilidae</taxon>
        <taxon>Triplophysa</taxon>
    </lineage>
</organism>
<dbReference type="GO" id="GO:0010629">
    <property type="term" value="P:negative regulation of gene expression"/>
    <property type="evidence" value="ECO:0007669"/>
    <property type="project" value="TreeGrafter"/>
</dbReference>
<dbReference type="PANTHER" id="PTHR14453">
    <property type="entry name" value="PARP/ZINC FINGER CCCH TYPE DOMAIN CONTAINING PROTEIN"/>
    <property type="match status" value="1"/>
</dbReference>
<evidence type="ECO:0000256" key="5">
    <source>
        <dbReference type="ARBA" id="ARBA00023242"/>
    </source>
</evidence>
<dbReference type="PROSITE" id="PS50918">
    <property type="entry name" value="WWE"/>
    <property type="match status" value="1"/>
</dbReference>
<dbReference type="Proteomes" id="UP001059041">
    <property type="component" value="Linkage Group LG10"/>
</dbReference>
<evidence type="ECO:0008006" key="11">
    <source>
        <dbReference type="Google" id="ProtNLM"/>
    </source>
</evidence>
<comment type="caution">
    <text evidence="9">The sequence shown here is derived from an EMBL/GenBank/DDBJ whole genome shotgun (WGS) entry which is preliminary data.</text>
</comment>
<evidence type="ECO:0000313" key="9">
    <source>
        <dbReference type="EMBL" id="KAI7804232.1"/>
    </source>
</evidence>
<dbReference type="Pfam" id="PF01661">
    <property type="entry name" value="Macro"/>
    <property type="match status" value="4"/>
</dbReference>
<evidence type="ECO:0000256" key="1">
    <source>
        <dbReference type="ARBA" id="ARBA00004123"/>
    </source>
</evidence>
<proteinExistence type="predicted"/>
<evidence type="ECO:0000256" key="2">
    <source>
        <dbReference type="ARBA" id="ARBA00022676"/>
    </source>
</evidence>
<evidence type="ECO:0000313" key="10">
    <source>
        <dbReference type="Proteomes" id="UP001059041"/>
    </source>
</evidence>
<accession>A0A9W7TXB3</accession>
<dbReference type="GO" id="GO:0005634">
    <property type="term" value="C:nucleus"/>
    <property type="evidence" value="ECO:0007669"/>
    <property type="project" value="UniProtKB-SubCell"/>
</dbReference>
<dbReference type="SUPFAM" id="SSF52949">
    <property type="entry name" value="Macro domain-like"/>
    <property type="match status" value="4"/>
</dbReference>
<reference evidence="9" key="1">
    <citation type="submission" date="2021-02" db="EMBL/GenBank/DDBJ databases">
        <title>Comparative genomics reveals that relaxation of natural selection precedes convergent phenotypic evolution of cavefish.</title>
        <authorList>
            <person name="Peng Z."/>
        </authorList>
    </citation>
    <scope>NUCLEOTIDE SEQUENCE</scope>
    <source>
        <tissue evidence="9">Muscle</tissue>
    </source>
</reference>
<comment type="subcellular location">
    <subcellularLocation>
        <location evidence="1">Nucleus</location>
    </subcellularLocation>
</comment>
<keyword evidence="2" id="KW-0328">Glycosyltransferase</keyword>
<gene>
    <name evidence="9" type="ORF">IRJ41_002332</name>
</gene>
<feature type="compositionally biased region" description="Acidic residues" evidence="6">
    <location>
        <begin position="951"/>
        <end position="968"/>
    </location>
</feature>
<evidence type="ECO:0000259" key="8">
    <source>
        <dbReference type="PROSITE" id="PS51154"/>
    </source>
</evidence>
<keyword evidence="3" id="KW-0808">Transferase</keyword>